<evidence type="ECO:0000313" key="1">
    <source>
        <dbReference type="EMBL" id="KKN43560.1"/>
    </source>
</evidence>
<accession>A0A0F9QHJ0</accession>
<sequence length="83" mass="9185">MKPVVIWSGNLILAVGCETTRVVMTFSVEGETELIVEHQKTDAVGDTCWKEDRLLTKELNDDESFIVMVLHDVAIGLAESIPP</sequence>
<reference evidence="1" key="1">
    <citation type="journal article" date="2015" name="Nature">
        <title>Complex archaea that bridge the gap between prokaryotes and eukaryotes.</title>
        <authorList>
            <person name="Spang A."/>
            <person name="Saw J.H."/>
            <person name="Jorgensen S.L."/>
            <person name="Zaremba-Niedzwiedzka K."/>
            <person name="Martijn J."/>
            <person name="Lind A.E."/>
            <person name="van Eijk R."/>
            <person name="Schleper C."/>
            <person name="Guy L."/>
            <person name="Ettema T.J."/>
        </authorList>
    </citation>
    <scope>NUCLEOTIDE SEQUENCE</scope>
</reference>
<proteinExistence type="predicted"/>
<gene>
    <name evidence="1" type="ORF">LCGC14_0702070</name>
</gene>
<name>A0A0F9QHJ0_9ZZZZ</name>
<organism evidence="1">
    <name type="scientific">marine sediment metagenome</name>
    <dbReference type="NCBI Taxonomy" id="412755"/>
    <lineage>
        <taxon>unclassified sequences</taxon>
        <taxon>metagenomes</taxon>
        <taxon>ecological metagenomes</taxon>
    </lineage>
</organism>
<dbReference type="PROSITE" id="PS51257">
    <property type="entry name" value="PROKAR_LIPOPROTEIN"/>
    <property type="match status" value="1"/>
</dbReference>
<dbReference type="EMBL" id="LAZR01001504">
    <property type="protein sequence ID" value="KKN43560.1"/>
    <property type="molecule type" value="Genomic_DNA"/>
</dbReference>
<comment type="caution">
    <text evidence="1">The sequence shown here is derived from an EMBL/GenBank/DDBJ whole genome shotgun (WGS) entry which is preliminary data.</text>
</comment>
<dbReference type="AlphaFoldDB" id="A0A0F9QHJ0"/>
<protein>
    <submittedName>
        <fullName evidence="1">Uncharacterized protein</fullName>
    </submittedName>
</protein>